<protein>
    <recommendedName>
        <fullName evidence="6">OmpA-like domain-containing protein</fullName>
    </recommendedName>
</protein>
<dbReference type="PANTHER" id="PTHR30329:SF21">
    <property type="entry name" value="LIPOPROTEIN YIAD-RELATED"/>
    <property type="match status" value="1"/>
</dbReference>
<keyword evidence="3" id="KW-0998">Cell outer membrane</keyword>
<sequence length="437" mass="48996">MKNLILVLSFVIAIGLIQTTPAQFLDKIKKKTEQKVKSEGEKRVQDKINKGVDKAYDEAEKQLEGSGEDNEQEKTDQEKSEQNENTNKNDEQKNLSDNPPQEDPKFSSSTQYDFVPGDKVILFDDFSQDAVGDFPALWTANAPGEINTLSIAPGNWFNLNNNEGNYFFLNDINFPKNFIIEFDIVPKTKGGRIAAGLLLYGEDKRKEMDNEAHPGNGGIMISIERESWNTWGYKKGEKDLITGRSTVKPVVAEKVNHVIIWVQGRRVRIYQDQTKVFDMPTNIYDGVKLSRLCFRLSRGASAGSYISNLRITDASPDMRSKLLTEGKLVSYGIYFDINKDIVKPESYGTIKEIAKVLTDNPNVKIKIVGHTDSDGDDKSNLDLSKRRSAAVKNVLVKEFSIDAARIETDGKGESEPVAKNDSVGNKALNRRVEFIKV</sequence>
<comment type="caution">
    <text evidence="7">The sequence shown here is derived from an EMBL/GenBank/DDBJ whole genome shotgun (WGS) entry which is preliminary data.</text>
</comment>
<organism evidence="7">
    <name type="scientific">Ignavibacterium album</name>
    <dbReference type="NCBI Taxonomy" id="591197"/>
    <lineage>
        <taxon>Bacteria</taxon>
        <taxon>Pseudomonadati</taxon>
        <taxon>Ignavibacteriota</taxon>
        <taxon>Ignavibacteria</taxon>
        <taxon>Ignavibacteriales</taxon>
        <taxon>Ignavibacteriaceae</taxon>
        <taxon>Ignavibacterium</taxon>
    </lineage>
</organism>
<evidence type="ECO:0000259" key="6">
    <source>
        <dbReference type="PROSITE" id="PS51123"/>
    </source>
</evidence>
<dbReference type="PANTHER" id="PTHR30329">
    <property type="entry name" value="STATOR ELEMENT OF FLAGELLAR MOTOR COMPLEX"/>
    <property type="match status" value="1"/>
</dbReference>
<dbReference type="CDD" id="cd07185">
    <property type="entry name" value="OmpA_C-like"/>
    <property type="match status" value="1"/>
</dbReference>
<evidence type="ECO:0000313" key="7">
    <source>
        <dbReference type="EMBL" id="HFI92640.1"/>
    </source>
</evidence>
<dbReference type="PROSITE" id="PS51123">
    <property type="entry name" value="OMPA_2"/>
    <property type="match status" value="1"/>
</dbReference>
<dbReference type="Gene3D" id="3.30.1330.60">
    <property type="entry name" value="OmpA-like domain"/>
    <property type="match status" value="1"/>
</dbReference>
<feature type="compositionally biased region" description="Basic and acidic residues" evidence="5">
    <location>
        <begin position="31"/>
        <end position="63"/>
    </location>
</feature>
<dbReference type="InterPro" id="IPR006665">
    <property type="entry name" value="OmpA-like"/>
</dbReference>
<name>A0A7V2ZMG1_9BACT</name>
<feature type="region of interest" description="Disordered" evidence="5">
    <location>
        <begin position="30"/>
        <end position="110"/>
    </location>
</feature>
<dbReference type="InterPro" id="IPR036737">
    <property type="entry name" value="OmpA-like_sf"/>
</dbReference>
<evidence type="ECO:0000256" key="2">
    <source>
        <dbReference type="ARBA" id="ARBA00023136"/>
    </source>
</evidence>
<evidence type="ECO:0000256" key="1">
    <source>
        <dbReference type="ARBA" id="ARBA00004442"/>
    </source>
</evidence>
<dbReference type="SUPFAM" id="SSF103088">
    <property type="entry name" value="OmpA-like"/>
    <property type="match status" value="1"/>
</dbReference>
<feature type="domain" description="OmpA-like" evidence="6">
    <location>
        <begin position="322"/>
        <end position="437"/>
    </location>
</feature>
<dbReference type="InterPro" id="IPR050330">
    <property type="entry name" value="Bact_OuterMem_StrucFunc"/>
</dbReference>
<evidence type="ECO:0000256" key="5">
    <source>
        <dbReference type="SAM" id="MobiDB-lite"/>
    </source>
</evidence>
<dbReference type="GO" id="GO:0009279">
    <property type="term" value="C:cell outer membrane"/>
    <property type="evidence" value="ECO:0007669"/>
    <property type="project" value="UniProtKB-SubCell"/>
</dbReference>
<dbReference type="AlphaFoldDB" id="A0A7V2ZMG1"/>
<dbReference type="Pfam" id="PF00691">
    <property type="entry name" value="OmpA"/>
    <property type="match status" value="1"/>
</dbReference>
<feature type="compositionally biased region" description="Basic and acidic residues" evidence="5">
    <location>
        <begin position="72"/>
        <end position="94"/>
    </location>
</feature>
<evidence type="ECO:0000256" key="4">
    <source>
        <dbReference type="PROSITE-ProRule" id="PRU00473"/>
    </source>
</evidence>
<dbReference type="Gene3D" id="2.60.120.560">
    <property type="entry name" value="Exo-inulinase, domain 1"/>
    <property type="match status" value="1"/>
</dbReference>
<accession>A0A7V2ZMG1</accession>
<evidence type="ECO:0000256" key="3">
    <source>
        <dbReference type="ARBA" id="ARBA00023237"/>
    </source>
</evidence>
<reference evidence="7" key="1">
    <citation type="journal article" date="2020" name="mSystems">
        <title>Genome- and Community-Level Interaction Insights into Carbon Utilization and Element Cycling Functions of Hydrothermarchaeota in Hydrothermal Sediment.</title>
        <authorList>
            <person name="Zhou Z."/>
            <person name="Liu Y."/>
            <person name="Xu W."/>
            <person name="Pan J."/>
            <person name="Luo Z.H."/>
            <person name="Li M."/>
        </authorList>
    </citation>
    <scope>NUCLEOTIDE SEQUENCE [LARGE SCALE GENOMIC DNA]</scope>
    <source>
        <strain evidence="7">SpSt-479</strain>
    </source>
</reference>
<dbReference type="InterPro" id="IPR006664">
    <property type="entry name" value="OMP_bac"/>
</dbReference>
<keyword evidence="2 4" id="KW-0472">Membrane</keyword>
<proteinExistence type="predicted"/>
<gene>
    <name evidence="7" type="ORF">ENS31_14065</name>
</gene>
<comment type="subcellular location">
    <subcellularLocation>
        <location evidence="1">Cell outer membrane</location>
    </subcellularLocation>
</comment>
<dbReference type="PRINTS" id="PR01021">
    <property type="entry name" value="OMPADOMAIN"/>
</dbReference>
<dbReference type="EMBL" id="DSUJ01000011">
    <property type="protein sequence ID" value="HFI92640.1"/>
    <property type="molecule type" value="Genomic_DNA"/>
</dbReference>